<sequence length="123" mass="13563">MQITQPGMNTDQDRQMLMVEDNVGNQFRPNEVQNVRNQVVLNAVQNIGIENVRNQNGLSVDPWIENQYAIGNVVIAQAEGNGTSDEIEEVNVNCTLKDNLQQASISNTQTDSAPIYDSNGSVE</sequence>
<feature type="region of interest" description="Disordered" evidence="1">
    <location>
        <begin position="102"/>
        <end position="123"/>
    </location>
</feature>
<comment type="caution">
    <text evidence="2">The sequence shown here is derived from an EMBL/GenBank/DDBJ whole genome shotgun (WGS) entry which is preliminary data.</text>
</comment>
<organism evidence="2">
    <name type="scientific">Tanacetum cinerariifolium</name>
    <name type="common">Dalmatian daisy</name>
    <name type="synonym">Chrysanthemum cinerariifolium</name>
    <dbReference type="NCBI Taxonomy" id="118510"/>
    <lineage>
        <taxon>Eukaryota</taxon>
        <taxon>Viridiplantae</taxon>
        <taxon>Streptophyta</taxon>
        <taxon>Embryophyta</taxon>
        <taxon>Tracheophyta</taxon>
        <taxon>Spermatophyta</taxon>
        <taxon>Magnoliopsida</taxon>
        <taxon>eudicotyledons</taxon>
        <taxon>Gunneridae</taxon>
        <taxon>Pentapetalae</taxon>
        <taxon>asterids</taxon>
        <taxon>campanulids</taxon>
        <taxon>Asterales</taxon>
        <taxon>Asteraceae</taxon>
        <taxon>Asteroideae</taxon>
        <taxon>Anthemideae</taxon>
        <taxon>Anthemidinae</taxon>
        <taxon>Tanacetum</taxon>
    </lineage>
</organism>
<accession>A0A699Q666</accession>
<protein>
    <submittedName>
        <fullName evidence="2">Uncharacterized protein</fullName>
    </submittedName>
</protein>
<proteinExistence type="predicted"/>
<gene>
    <name evidence="2" type="ORF">Tci_836246</name>
</gene>
<feature type="non-terminal residue" evidence="2">
    <location>
        <position position="123"/>
    </location>
</feature>
<dbReference type="AlphaFoldDB" id="A0A699Q666"/>
<evidence type="ECO:0000313" key="2">
    <source>
        <dbReference type="EMBL" id="GFC64276.1"/>
    </source>
</evidence>
<reference evidence="2" key="1">
    <citation type="journal article" date="2019" name="Sci. Rep.">
        <title>Draft genome of Tanacetum cinerariifolium, the natural source of mosquito coil.</title>
        <authorList>
            <person name="Yamashiro T."/>
            <person name="Shiraishi A."/>
            <person name="Satake H."/>
            <person name="Nakayama K."/>
        </authorList>
    </citation>
    <scope>NUCLEOTIDE SEQUENCE</scope>
</reference>
<name>A0A699Q666_TANCI</name>
<evidence type="ECO:0000256" key="1">
    <source>
        <dbReference type="SAM" id="MobiDB-lite"/>
    </source>
</evidence>
<dbReference type="EMBL" id="BKCJ011001606">
    <property type="protein sequence ID" value="GFC64276.1"/>
    <property type="molecule type" value="Genomic_DNA"/>
</dbReference>